<reference evidence="1 2" key="1">
    <citation type="journal article" date="2018" name="Front. Plant Sci.">
        <title>Red Clover (Trifolium pratense) and Zigzag Clover (T. medium) - A Picture of Genomic Similarities and Differences.</title>
        <authorList>
            <person name="Dluhosova J."/>
            <person name="Istvanek J."/>
            <person name="Nedelnik J."/>
            <person name="Repkova J."/>
        </authorList>
    </citation>
    <scope>NUCLEOTIDE SEQUENCE [LARGE SCALE GENOMIC DNA]</scope>
    <source>
        <strain evidence="2">cv. 10/8</strain>
        <tissue evidence="1">Leaf</tissue>
    </source>
</reference>
<comment type="caution">
    <text evidence="1">The sequence shown here is derived from an EMBL/GenBank/DDBJ whole genome shotgun (WGS) entry which is preliminary data.</text>
</comment>
<dbReference type="EMBL" id="LXQA011139806">
    <property type="protein sequence ID" value="MCI86410.1"/>
    <property type="molecule type" value="Genomic_DNA"/>
</dbReference>
<name>A0A392VJ53_9FABA</name>
<dbReference type="Proteomes" id="UP000265520">
    <property type="component" value="Unassembled WGS sequence"/>
</dbReference>
<protein>
    <submittedName>
        <fullName evidence="1">Uncharacterized protein</fullName>
    </submittedName>
</protein>
<sequence>MIVAAVGIAIFAKLLMMYDESRSQELIE</sequence>
<dbReference type="AlphaFoldDB" id="A0A392VJ53"/>
<feature type="non-terminal residue" evidence="1">
    <location>
        <position position="28"/>
    </location>
</feature>
<organism evidence="1 2">
    <name type="scientific">Trifolium medium</name>
    <dbReference type="NCBI Taxonomy" id="97028"/>
    <lineage>
        <taxon>Eukaryota</taxon>
        <taxon>Viridiplantae</taxon>
        <taxon>Streptophyta</taxon>
        <taxon>Embryophyta</taxon>
        <taxon>Tracheophyta</taxon>
        <taxon>Spermatophyta</taxon>
        <taxon>Magnoliopsida</taxon>
        <taxon>eudicotyledons</taxon>
        <taxon>Gunneridae</taxon>
        <taxon>Pentapetalae</taxon>
        <taxon>rosids</taxon>
        <taxon>fabids</taxon>
        <taxon>Fabales</taxon>
        <taxon>Fabaceae</taxon>
        <taxon>Papilionoideae</taxon>
        <taxon>50 kb inversion clade</taxon>
        <taxon>NPAAA clade</taxon>
        <taxon>Hologalegina</taxon>
        <taxon>IRL clade</taxon>
        <taxon>Trifolieae</taxon>
        <taxon>Trifolium</taxon>
    </lineage>
</organism>
<keyword evidence="2" id="KW-1185">Reference proteome</keyword>
<evidence type="ECO:0000313" key="2">
    <source>
        <dbReference type="Proteomes" id="UP000265520"/>
    </source>
</evidence>
<accession>A0A392VJ53</accession>
<proteinExistence type="predicted"/>
<evidence type="ECO:0000313" key="1">
    <source>
        <dbReference type="EMBL" id="MCI86410.1"/>
    </source>
</evidence>